<keyword evidence="2" id="KW-1185">Reference proteome</keyword>
<evidence type="ECO:0008006" key="3">
    <source>
        <dbReference type="Google" id="ProtNLM"/>
    </source>
</evidence>
<dbReference type="RefSeq" id="WP_204823766.1">
    <property type="nucleotide sequence ID" value="NZ_JBHUGF010000010.1"/>
</dbReference>
<comment type="caution">
    <text evidence="1">The sequence shown here is derived from an EMBL/GenBank/DDBJ whole genome shotgun (WGS) entry which is preliminary data.</text>
</comment>
<organism evidence="1 2">
    <name type="scientific">Paenibacillus nicotianae</name>
    <dbReference type="NCBI Taxonomy" id="1526551"/>
    <lineage>
        <taxon>Bacteria</taxon>
        <taxon>Bacillati</taxon>
        <taxon>Bacillota</taxon>
        <taxon>Bacilli</taxon>
        <taxon>Bacillales</taxon>
        <taxon>Paenibacillaceae</taxon>
        <taxon>Paenibacillus</taxon>
    </lineage>
</organism>
<name>A0ABW4UTU4_9BACL</name>
<proteinExistence type="predicted"/>
<dbReference type="Proteomes" id="UP001597403">
    <property type="component" value="Unassembled WGS sequence"/>
</dbReference>
<protein>
    <recommendedName>
        <fullName evidence="3">YlzJ-like protein</fullName>
    </recommendedName>
</protein>
<dbReference type="EMBL" id="JBHUGF010000010">
    <property type="protein sequence ID" value="MFD1990058.1"/>
    <property type="molecule type" value="Genomic_DNA"/>
</dbReference>
<evidence type="ECO:0000313" key="1">
    <source>
        <dbReference type="EMBL" id="MFD1990058.1"/>
    </source>
</evidence>
<gene>
    <name evidence="1" type="ORF">ACFSGI_08810</name>
</gene>
<evidence type="ECO:0000313" key="2">
    <source>
        <dbReference type="Proteomes" id="UP001597403"/>
    </source>
</evidence>
<reference evidence="2" key="1">
    <citation type="journal article" date="2019" name="Int. J. Syst. Evol. Microbiol.">
        <title>The Global Catalogue of Microorganisms (GCM) 10K type strain sequencing project: providing services to taxonomists for standard genome sequencing and annotation.</title>
        <authorList>
            <consortium name="The Broad Institute Genomics Platform"/>
            <consortium name="The Broad Institute Genome Sequencing Center for Infectious Disease"/>
            <person name="Wu L."/>
            <person name="Ma J."/>
        </authorList>
    </citation>
    <scope>NUCLEOTIDE SEQUENCE [LARGE SCALE GENOMIC DNA]</scope>
    <source>
        <strain evidence="2">CGMCC 1.15067</strain>
    </source>
</reference>
<accession>A0ABW4UTU4</accession>
<sequence>MDAEYRVTFSPQLPDGSFLTTRMERTGSIIKALRIGNEQDLANIIERLYTGDMVCIVPVKITYELEQTE</sequence>